<proteinExistence type="predicted"/>
<keyword evidence="4 6" id="KW-1133">Transmembrane helix</keyword>
<evidence type="ECO:0000256" key="3">
    <source>
        <dbReference type="ARBA" id="ARBA00022692"/>
    </source>
</evidence>
<dbReference type="Proteomes" id="UP001202248">
    <property type="component" value="Unassembled WGS sequence"/>
</dbReference>
<feature type="transmembrane region" description="Helical" evidence="6">
    <location>
        <begin position="388"/>
        <end position="409"/>
    </location>
</feature>
<dbReference type="InterPro" id="IPR011701">
    <property type="entry name" value="MFS"/>
</dbReference>
<reference evidence="7 8" key="1">
    <citation type="submission" date="2022-02" db="EMBL/GenBank/DDBJ databases">
        <authorList>
            <person name="Min J."/>
        </authorList>
    </citation>
    <scope>NUCLEOTIDE SEQUENCE [LARGE SCALE GENOMIC DNA]</scope>
    <source>
        <strain evidence="7 8">GR10-1</strain>
    </source>
</reference>
<dbReference type="PANTHER" id="PTHR43702:SF12">
    <property type="entry name" value="N-ACETYL GLUCOSAMINE TRANSPORTER NAGP"/>
    <property type="match status" value="1"/>
</dbReference>
<keyword evidence="3 6" id="KW-0812">Transmembrane</keyword>
<feature type="transmembrane region" description="Helical" evidence="6">
    <location>
        <begin position="421"/>
        <end position="441"/>
    </location>
</feature>
<evidence type="ECO:0000256" key="4">
    <source>
        <dbReference type="ARBA" id="ARBA00022989"/>
    </source>
</evidence>
<sequence>MDATMQPAARRSYLVPLITICALFFIFGFITWANGTLIPFFKMSFSLSDAQAFLVATASYMAYFFLAIPSSWILKQTGFKNGIIIGLVILALGGLIFIPAAKSHSFGLFLTGIFIQGAALALLQTAVNPYLSIIGPMESAAKRISMAGICNKFAGMIVPFIMGALFLKNAGEVEAKINAAGGDEKIQLLNEVLGQVNMPYIVLAIIFIIFAVFIRFLNLPEIQPEEDLVDESKGEVIHRKSIFQFPHLFLGALCIFVYVAAEVMAGDIIGVYGKALGINPDISKYFTSLTLTGMLIGYIVGIFTIPKIMSQQAALKICAILGIIFTVLAYTIKGKFYVDLDWNLFGANIVNAHGDIYYSVIFIALLGLANSLMWPAIFPLGISHLGKFIKIGSAIMIMGIAGGAIWPLIYAFLKDTVGLDFQLAYFVAVLPCYVYILYFAISGHKVGLKGK</sequence>
<name>A0ABS9SPJ6_9BACT</name>
<keyword evidence="2" id="KW-1003">Cell membrane</keyword>
<dbReference type="CDD" id="cd17394">
    <property type="entry name" value="MFS_FucP_like"/>
    <property type="match status" value="1"/>
</dbReference>
<feature type="transmembrane region" description="Helical" evidence="6">
    <location>
        <begin position="248"/>
        <end position="273"/>
    </location>
</feature>
<comment type="subcellular location">
    <subcellularLocation>
        <location evidence="1">Cell inner membrane</location>
        <topology evidence="1">Multi-pass membrane protein</topology>
    </subcellularLocation>
</comment>
<feature type="transmembrane region" description="Helical" evidence="6">
    <location>
        <begin position="144"/>
        <end position="167"/>
    </location>
</feature>
<protein>
    <submittedName>
        <fullName evidence="7">Sugar MFS transporter</fullName>
    </submittedName>
</protein>
<evidence type="ECO:0000313" key="8">
    <source>
        <dbReference type="Proteomes" id="UP001202248"/>
    </source>
</evidence>
<dbReference type="InterPro" id="IPR036259">
    <property type="entry name" value="MFS_trans_sf"/>
</dbReference>
<comment type="caution">
    <text evidence="7">The sequence shown here is derived from an EMBL/GenBank/DDBJ whole genome shotgun (WGS) entry which is preliminary data.</text>
</comment>
<dbReference type="EMBL" id="JAKWBL010000004">
    <property type="protein sequence ID" value="MCH5600329.1"/>
    <property type="molecule type" value="Genomic_DNA"/>
</dbReference>
<feature type="transmembrane region" description="Helical" evidence="6">
    <location>
        <begin position="356"/>
        <end position="376"/>
    </location>
</feature>
<keyword evidence="8" id="KW-1185">Reference proteome</keyword>
<gene>
    <name evidence="7" type="ORF">MKP09_21630</name>
</gene>
<accession>A0ABS9SPJ6</accession>
<dbReference type="PANTHER" id="PTHR43702">
    <property type="entry name" value="L-FUCOSE-PROTON SYMPORTER"/>
    <property type="match status" value="1"/>
</dbReference>
<evidence type="ECO:0000313" key="7">
    <source>
        <dbReference type="EMBL" id="MCH5600329.1"/>
    </source>
</evidence>
<dbReference type="Pfam" id="PF07690">
    <property type="entry name" value="MFS_1"/>
    <property type="match status" value="1"/>
</dbReference>
<dbReference type="RefSeq" id="WP_240832391.1">
    <property type="nucleotide sequence ID" value="NZ_JAKWBL010000004.1"/>
</dbReference>
<feature type="transmembrane region" description="Helical" evidence="6">
    <location>
        <begin position="285"/>
        <end position="305"/>
    </location>
</feature>
<evidence type="ECO:0000256" key="1">
    <source>
        <dbReference type="ARBA" id="ARBA00004429"/>
    </source>
</evidence>
<dbReference type="SUPFAM" id="SSF103473">
    <property type="entry name" value="MFS general substrate transporter"/>
    <property type="match status" value="1"/>
</dbReference>
<evidence type="ECO:0000256" key="6">
    <source>
        <dbReference type="SAM" id="Phobius"/>
    </source>
</evidence>
<dbReference type="InterPro" id="IPR050375">
    <property type="entry name" value="MFS_TsgA-like"/>
</dbReference>
<feature type="transmembrane region" description="Helical" evidence="6">
    <location>
        <begin position="12"/>
        <end position="32"/>
    </location>
</feature>
<dbReference type="Gene3D" id="1.20.1250.20">
    <property type="entry name" value="MFS general substrate transporter like domains"/>
    <property type="match status" value="2"/>
</dbReference>
<evidence type="ECO:0000256" key="5">
    <source>
        <dbReference type="ARBA" id="ARBA00023136"/>
    </source>
</evidence>
<evidence type="ECO:0000256" key="2">
    <source>
        <dbReference type="ARBA" id="ARBA00022475"/>
    </source>
</evidence>
<feature type="transmembrane region" description="Helical" evidence="6">
    <location>
        <begin position="52"/>
        <end position="74"/>
    </location>
</feature>
<feature type="transmembrane region" description="Helical" evidence="6">
    <location>
        <begin position="81"/>
        <end position="100"/>
    </location>
</feature>
<keyword evidence="5 6" id="KW-0472">Membrane</keyword>
<feature type="transmembrane region" description="Helical" evidence="6">
    <location>
        <begin position="317"/>
        <end position="336"/>
    </location>
</feature>
<organism evidence="7 8">
    <name type="scientific">Niabella ginsengisoli</name>
    <dbReference type="NCBI Taxonomy" id="522298"/>
    <lineage>
        <taxon>Bacteria</taxon>
        <taxon>Pseudomonadati</taxon>
        <taxon>Bacteroidota</taxon>
        <taxon>Chitinophagia</taxon>
        <taxon>Chitinophagales</taxon>
        <taxon>Chitinophagaceae</taxon>
        <taxon>Niabella</taxon>
    </lineage>
</organism>
<feature type="transmembrane region" description="Helical" evidence="6">
    <location>
        <begin position="198"/>
        <end position="217"/>
    </location>
</feature>